<dbReference type="InterPro" id="IPR023214">
    <property type="entry name" value="HAD_sf"/>
</dbReference>
<dbReference type="AlphaFoldDB" id="A0A8H8A010"/>
<evidence type="ECO:0000313" key="4">
    <source>
        <dbReference type="Proteomes" id="UP000673691"/>
    </source>
</evidence>
<gene>
    <name evidence="3" type="ORF">BJ554DRAFT_5157</name>
</gene>
<dbReference type="EMBL" id="JAEFCI010002139">
    <property type="protein sequence ID" value="KAG5462436.1"/>
    <property type="molecule type" value="Genomic_DNA"/>
</dbReference>
<dbReference type="PANTHER" id="PTHR12181">
    <property type="entry name" value="LIPIN"/>
    <property type="match status" value="1"/>
</dbReference>
<sequence>MSARQTLCGWAQARNEALFRQHQITFEAFCANPFILNDPALVFRYEGRKSEYPVLARRSPMVIKNPARHQESDERVRYRYLNYTAASALMASLVLFRRPLPDVFALRPPQSVPAASDGRRYSFSGGWRHWWSRPSPSASAKQGSEPAPATRSALRHPSHPPQRGRSELRSDVGLLRSATSPVGELAERVEEMYHDNQHPQQLQGPVRKNYAKTLRLTSDQLKNLNLHSGVNTVTFSVTRSYQAKATCAAKIFLWKQEMNIVISDIDGTITKWVDGFDGEDQRRDFLVGLVQFIGGVLTSDALGHLFNIVGKDWTHAGVAKLYTEIASNNYQILYLTSRAIGQADSTREYLKKIAQDKYQLPDGPVIMSPDRLLTAFHREVIMRRPEVFKIACLRDIARLFGDRNPFYAGFGNRITDALSYRSVNVPSSRIFTIDSTGDVKLELLTGYKSSYIKLGDLVHLIFPPVADAERAKIEEEYNDFNYWKPPLPAIDLPEDIPDEPLSVGGGPLLGVRCIGGGLILRCTADRAGTAQEVGHVVEYLYITDANWTIHECLHATAFRALGRGIRTARAITCEPVTGWPNRFPITSWTVWRPAALPATVLTSAWTPAVRLAGGGFQFGQKPSRRIGCSAASRPVIFDFTVAVHSFWRFGLVAARHGR</sequence>
<dbReference type="Pfam" id="PF08235">
    <property type="entry name" value="LNS2"/>
    <property type="match status" value="2"/>
</dbReference>
<dbReference type="OrthoDB" id="4567at2759"/>
<protein>
    <submittedName>
        <fullName evidence="3">Lipin/Ned1/Smp2-domain-containing protein</fullName>
    </submittedName>
</protein>
<feature type="region of interest" description="Disordered" evidence="1">
    <location>
        <begin position="134"/>
        <end position="173"/>
    </location>
</feature>
<dbReference type="InterPro" id="IPR036412">
    <property type="entry name" value="HAD-like_sf"/>
</dbReference>
<dbReference type="GO" id="GO:0009062">
    <property type="term" value="P:fatty acid catabolic process"/>
    <property type="evidence" value="ECO:0007669"/>
    <property type="project" value="TreeGrafter"/>
</dbReference>
<evidence type="ECO:0000259" key="2">
    <source>
        <dbReference type="SMART" id="SM00775"/>
    </source>
</evidence>
<dbReference type="Pfam" id="PF16876">
    <property type="entry name" value="Lipin_mid"/>
    <property type="match status" value="1"/>
</dbReference>
<dbReference type="InterPro" id="IPR026058">
    <property type="entry name" value="LIPIN"/>
</dbReference>
<dbReference type="SUPFAM" id="SSF56784">
    <property type="entry name" value="HAD-like"/>
    <property type="match status" value="1"/>
</dbReference>
<dbReference type="SMART" id="SM00775">
    <property type="entry name" value="LNS2"/>
    <property type="match status" value="1"/>
</dbReference>
<dbReference type="PANTHER" id="PTHR12181:SF12">
    <property type="entry name" value="PHOSPHATIDATE PHOSPHATASE"/>
    <property type="match status" value="1"/>
</dbReference>
<keyword evidence="4" id="KW-1185">Reference proteome</keyword>
<dbReference type="InterPro" id="IPR031315">
    <property type="entry name" value="LNS2/PITP"/>
</dbReference>
<dbReference type="Gene3D" id="3.40.50.1000">
    <property type="entry name" value="HAD superfamily/HAD-like"/>
    <property type="match status" value="1"/>
</dbReference>
<dbReference type="Proteomes" id="UP000673691">
    <property type="component" value="Unassembled WGS sequence"/>
</dbReference>
<evidence type="ECO:0000313" key="3">
    <source>
        <dbReference type="EMBL" id="KAG5462436.1"/>
    </source>
</evidence>
<name>A0A8H8A010_9FUNG</name>
<comment type="caution">
    <text evidence="3">The sequence shown here is derived from an EMBL/GenBank/DDBJ whole genome shotgun (WGS) entry which is preliminary data.</text>
</comment>
<dbReference type="InterPro" id="IPR013209">
    <property type="entry name" value="LNS2"/>
</dbReference>
<reference evidence="3 4" key="1">
    <citation type="journal article" name="Sci. Rep.">
        <title>Genome-scale phylogenetic analyses confirm Olpidium as the closest living zoosporic fungus to the non-flagellated, terrestrial fungi.</title>
        <authorList>
            <person name="Chang Y."/>
            <person name="Rochon D."/>
            <person name="Sekimoto S."/>
            <person name="Wang Y."/>
            <person name="Chovatia M."/>
            <person name="Sandor L."/>
            <person name="Salamov A."/>
            <person name="Grigoriev I.V."/>
            <person name="Stajich J.E."/>
            <person name="Spatafora J.W."/>
        </authorList>
    </citation>
    <scope>NUCLEOTIDE SEQUENCE [LARGE SCALE GENOMIC DNA]</scope>
    <source>
        <strain evidence="3">S191</strain>
    </source>
</reference>
<evidence type="ECO:0000256" key="1">
    <source>
        <dbReference type="SAM" id="MobiDB-lite"/>
    </source>
</evidence>
<dbReference type="GO" id="GO:0019432">
    <property type="term" value="P:triglyceride biosynthetic process"/>
    <property type="evidence" value="ECO:0007669"/>
    <property type="project" value="TreeGrafter"/>
</dbReference>
<feature type="domain" description="LNS2/PITP" evidence="2">
    <location>
        <begin position="260"/>
        <end position="442"/>
    </location>
</feature>
<dbReference type="InterPro" id="IPR031703">
    <property type="entry name" value="Lipin_mid"/>
</dbReference>
<organism evidence="3 4">
    <name type="scientific">Olpidium bornovanus</name>
    <dbReference type="NCBI Taxonomy" id="278681"/>
    <lineage>
        <taxon>Eukaryota</taxon>
        <taxon>Fungi</taxon>
        <taxon>Fungi incertae sedis</taxon>
        <taxon>Olpidiomycota</taxon>
        <taxon>Olpidiomycotina</taxon>
        <taxon>Olpidiomycetes</taxon>
        <taxon>Olpidiales</taxon>
        <taxon>Olpidiaceae</taxon>
        <taxon>Olpidium</taxon>
    </lineage>
</organism>
<dbReference type="GO" id="GO:0008195">
    <property type="term" value="F:phosphatidate phosphatase activity"/>
    <property type="evidence" value="ECO:0007669"/>
    <property type="project" value="TreeGrafter"/>
</dbReference>
<dbReference type="GO" id="GO:0005634">
    <property type="term" value="C:nucleus"/>
    <property type="evidence" value="ECO:0007669"/>
    <property type="project" value="TreeGrafter"/>
</dbReference>
<accession>A0A8H8A010</accession>
<proteinExistence type="predicted"/>